<keyword evidence="11" id="KW-1185">Reference proteome</keyword>
<proteinExistence type="inferred from homology"/>
<accession>A0ABP8QA97</accession>
<name>A0ABP8QA97_9GAMM</name>
<dbReference type="NCBIfam" id="TIGR00613">
    <property type="entry name" value="reco"/>
    <property type="match status" value="1"/>
</dbReference>
<sequence>MAKTDTGFQTALVLHVRPYRESSQLVELFSQEHGRLGLVANGSRRQKSGHKALLQPFVPLQIRWRGAGDLKTLERLEPLALPVPLQGTALFSGLYLNELLYYLLERHTPYPGLFSRYVQSLAGLAVASDPQPVLRRFELALLQALGYGVALEQTADGEPVLAETDYCYRHELGLTLATVATPAAERLPGAHLLAMAADRLETSECLTTAKRLCRLALKPYLGDRPLRSRELFSTSMKRTME</sequence>
<dbReference type="InterPro" id="IPR042242">
    <property type="entry name" value="RecO_C"/>
</dbReference>
<evidence type="ECO:0000313" key="11">
    <source>
        <dbReference type="Proteomes" id="UP001501321"/>
    </source>
</evidence>
<dbReference type="Gene3D" id="1.20.1440.120">
    <property type="entry name" value="Recombination protein O, C-terminal domain"/>
    <property type="match status" value="1"/>
</dbReference>
<feature type="domain" description="DNA replication/recombination mediator RecO N-terminal" evidence="9">
    <location>
        <begin position="10"/>
        <end position="79"/>
    </location>
</feature>
<keyword evidence="6 8" id="KW-0234">DNA repair</keyword>
<evidence type="ECO:0000256" key="3">
    <source>
        <dbReference type="ARBA" id="ARBA00021310"/>
    </source>
</evidence>
<keyword evidence="5 8" id="KW-0233">DNA recombination</keyword>
<evidence type="ECO:0000256" key="5">
    <source>
        <dbReference type="ARBA" id="ARBA00023172"/>
    </source>
</evidence>
<organism evidence="10 11">
    <name type="scientific">Pseudaeromonas paramecii</name>
    <dbReference type="NCBI Taxonomy" id="2138166"/>
    <lineage>
        <taxon>Bacteria</taxon>
        <taxon>Pseudomonadati</taxon>
        <taxon>Pseudomonadota</taxon>
        <taxon>Gammaproteobacteria</taxon>
        <taxon>Aeromonadales</taxon>
        <taxon>Aeromonadaceae</taxon>
        <taxon>Pseudaeromonas</taxon>
    </lineage>
</organism>
<evidence type="ECO:0000259" key="9">
    <source>
        <dbReference type="Pfam" id="PF11967"/>
    </source>
</evidence>
<dbReference type="InterPro" id="IPR037278">
    <property type="entry name" value="ARFGAP/RecO"/>
</dbReference>
<gene>
    <name evidence="8 10" type="primary">recO</name>
    <name evidence="10" type="ORF">GCM10023095_17590</name>
</gene>
<evidence type="ECO:0000256" key="2">
    <source>
        <dbReference type="ARBA" id="ARBA00007452"/>
    </source>
</evidence>
<evidence type="ECO:0000256" key="4">
    <source>
        <dbReference type="ARBA" id="ARBA00022763"/>
    </source>
</evidence>
<evidence type="ECO:0000256" key="6">
    <source>
        <dbReference type="ARBA" id="ARBA00023204"/>
    </source>
</evidence>
<dbReference type="SUPFAM" id="SSF50249">
    <property type="entry name" value="Nucleic acid-binding proteins"/>
    <property type="match status" value="1"/>
</dbReference>
<keyword evidence="4 8" id="KW-0227">DNA damage</keyword>
<protein>
    <recommendedName>
        <fullName evidence="3 8">DNA repair protein RecO</fullName>
    </recommendedName>
    <alternativeName>
        <fullName evidence="7 8">Recombination protein O</fullName>
    </alternativeName>
</protein>
<dbReference type="SUPFAM" id="SSF57863">
    <property type="entry name" value="ArfGap/RecO-like zinc finger"/>
    <property type="match status" value="1"/>
</dbReference>
<dbReference type="RefSeq" id="WP_345012137.1">
    <property type="nucleotide sequence ID" value="NZ_BAABFC010000012.1"/>
</dbReference>
<evidence type="ECO:0000256" key="8">
    <source>
        <dbReference type="HAMAP-Rule" id="MF_00201"/>
    </source>
</evidence>
<dbReference type="PANTHER" id="PTHR33991:SF1">
    <property type="entry name" value="DNA REPAIR PROTEIN RECO"/>
    <property type="match status" value="1"/>
</dbReference>
<dbReference type="HAMAP" id="MF_00201">
    <property type="entry name" value="RecO"/>
    <property type="match status" value="1"/>
</dbReference>
<comment type="caution">
    <text evidence="10">The sequence shown here is derived from an EMBL/GenBank/DDBJ whole genome shotgun (WGS) entry which is preliminary data.</text>
</comment>
<dbReference type="Proteomes" id="UP001501321">
    <property type="component" value="Unassembled WGS sequence"/>
</dbReference>
<dbReference type="PANTHER" id="PTHR33991">
    <property type="entry name" value="DNA REPAIR PROTEIN RECO"/>
    <property type="match status" value="1"/>
</dbReference>
<dbReference type="EMBL" id="BAABFC010000012">
    <property type="protein sequence ID" value="GAA4498690.1"/>
    <property type="molecule type" value="Genomic_DNA"/>
</dbReference>
<evidence type="ECO:0000256" key="1">
    <source>
        <dbReference type="ARBA" id="ARBA00003065"/>
    </source>
</evidence>
<comment type="similarity">
    <text evidence="2 8">Belongs to the RecO family.</text>
</comment>
<reference evidence="11" key="1">
    <citation type="journal article" date="2019" name="Int. J. Syst. Evol. Microbiol.">
        <title>The Global Catalogue of Microorganisms (GCM) 10K type strain sequencing project: providing services to taxonomists for standard genome sequencing and annotation.</title>
        <authorList>
            <consortium name="The Broad Institute Genomics Platform"/>
            <consortium name="The Broad Institute Genome Sequencing Center for Infectious Disease"/>
            <person name="Wu L."/>
            <person name="Ma J."/>
        </authorList>
    </citation>
    <scope>NUCLEOTIDE SEQUENCE [LARGE SCALE GENOMIC DNA]</scope>
    <source>
        <strain evidence="11">JCM 32226</strain>
    </source>
</reference>
<dbReference type="Gene3D" id="2.40.50.140">
    <property type="entry name" value="Nucleic acid-binding proteins"/>
    <property type="match status" value="1"/>
</dbReference>
<dbReference type="InterPro" id="IPR003717">
    <property type="entry name" value="RecO"/>
</dbReference>
<comment type="function">
    <text evidence="1 8">Involved in DNA repair and RecF pathway recombination.</text>
</comment>
<dbReference type="Pfam" id="PF11967">
    <property type="entry name" value="RecO_N"/>
    <property type="match status" value="1"/>
</dbReference>
<evidence type="ECO:0000313" key="10">
    <source>
        <dbReference type="EMBL" id="GAA4498690.1"/>
    </source>
</evidence>
<evidence type="ECO:0000256" key="7">
    <source>
        <dbReference type="ARBA" id="ARBA00033409"/>
    </source>
</evidence>
<dbReference type="InterPro" id="IPR022572">
    <property type="entry name" value="DNA_rep/recomb_RecO_N"/>
</dbReference>
<dbReference type="InterPro" id="IPR012340">
    <property type="entry name" value="NA-bd_OB-fold"/>
</dbReference>
<dbReference type="Pfam" id="PF02565">
    <property type="entry name" value="RecO_C"/>
    <property type="match status" value="1"/>
</dbReference>